<dbReference type="EMBL" id="JACLCP010000005">
    <property type="protein sequence ID" value="MBC2846487.1"/>
    <property type="molecule type" value="Genomic_DNA"/>
</dbReference>
<evidence type="ECO:0000313" key="3">
    <source>
        <dbReference type="Proteomes" id="UP000533900"/>
    </source>
</evidence>
<dbReference type="InterPro" id="IPR003961">
    <property type="entry name" value="FN3_dom"/>
</dbReference>
<comment type="caution">
    <text evidence="2">The sequence shown here is derived from an EMBL/GenBank/DDBJ whole genome shotgun (WGS) entry which is preliminary data.</text>
</comment>
<dbReference type="CDD" id="cd00063">
    <property type="entry name" value="FN3"/>
    <property type="match status" value="1"/>
</dbReference>
<dbReference type="InterPro" id="IPR013783">
    <property type="entry name" value="Ig-like_fold"/>
</dbReference>
<sequence length="417" mass="45722">MKNYLFFVFILVLFSCKNDDGDDTVDACLAPTNIQANAITTNSATITWSDSNAANSYIIEYGISGFSIGSGTSIMATETSMTLVGLLPATTYDVYIQVECSTNNVSSNSEVLNFTTEVPDVIAEFRPTLSELNLFSGNLSDLNITSKAFKYELSSQLFTDYAHKQRLIALPDGTSMAFDGDGLPIFPDNTVIAKTFYYNNDERDLSLGRTIIETRLLIKIDGEWETGDYKWNAAQTEATLDLNESTVPITWIDTNGQTNSIDYEVPSNTDCFTCHNSYGRLAPIGPKLRTMNFDINGTNQLEQFISNAQLTGVSNSSGISRLPNWEDTSLSLAERARAYIDINCASCHIPGGDCFGESTLNLAYETSLEESLIAEQSASIELRVTTNIDGVSMPIIGTTILHTEGVQLIQDYLNSLE</sequence>
<gene>
    <name evidence="2" type="ORF">H7F21_15380</name>
</gene>
<dbReference type="AlphaFoldDB" id="A0A842IYY3"/>
<evidence type="ECO:0000313" key="2">
    <source>
        <dbReference type="EMBL" id="MBC2846487.1"/>
    </source>
</evidence>
<accession>A0A842IYY3</accession>
<proteinExistence type="predicted"/>
<keyword evidence="3" id="KW-1185">Reference proteome</keyword>
<dbReference type="RefSeq" id="WP_185790192.1">
    <property type="nucleotide sequence ID" value="NZ_JACLCP010000005.1"/>
</dbReference>
<dbReference type="PROSITE" id="PS51257">
    <property type="entry name" value="PROKAR_LIPOPROTEIN"/>
    <property type="match status" value="1"/>
</dbReference>
<reference evidence="2" key="1">
    <citation type="submission" date="2020-08" db="EMBL/GenBank/DDBJ databases">
        <title>Winogradskyella ouciana sp. nov., isolated from the hadal seawater of the Mariana Trench.</title>
        <authorList>
            <person name="He X."/>
        </authorList>
    </citation>
    <scope>NUCLEOTIDE SEQUENCE [LARGE SCALE GENOMIC DNA]</scope>
    <source>
        <strain evidence="2">KCTC 52348</strain>
    </source>
</reference>
<name>A0A842IYY3_9FLAO</name>
<protein>
    <submittedName>
        <fullName evidence="2">Fibronectin type III domain-containing protein</fullName>
    </submittedName>
</protein>
<dbReference type="Proteomes" id="UP000533900">
    <property type="component" value="Unassembled WGS sequence"/>
</dbReference>
<dbReference type="Pfam" id="PF00041">
    <property type="entry name" value="fn3"/>
    <property type="match status" value="1"/>
</dbReference>
<dbReference type="PROSITE" id="PS50853">
    <property type="entry name" value="FN3"/>
    <property type="match status" value="1"/>
</dbReference>
<feature type="domain" description="Fibronectin type-III" evidence="1">
    <location>
        <begin position="30"/>
        <end position="119"/>
    </location>
</feature>
<dbReference type="SMART" id="SM00060">
    <property type="entry name" value="FN3"/>
    <property type="match status" value="1"/>
</dbReference>
<organism evidence="2 3">
    <name type="scientific">Winogradskyella flava</name>
    <dbReference type="NCBI Taxonomy" id="1884876"/>
    <lineage>
        <taxon>Bacteria</taxon>
        <taxon>Pseudomonadati</taxon>
        <taxon>Bacteroidota</taxon>
        <taxon>Flavobacteriia</taxon>
        <taxon>Flavobacteriales</taxon>
        <taxon>Flavobacteriaceae</taxon>
        <taxon>Winogradskyella</taxon>
    </lineage>
</organism>
<dbReference type="SUPFAM" id="SSF49265">
    <property type="entry name" value="Fibronectin type III"/>
    <property type="match status" value="1"/>
</dbReference>
<dbReference type="Gene3D" id="2.60.40.10">
    <property type="entry name" value="Immunoglobulins"/>
    <property type="match status" value="1"/>
</dbReference>
<dbReference type="InterPro" id="IPR036116">
    <property type="entry name" value="FN3_sf"/>
</dbReference>
<evidence type="ECO:0000259" key="1">
    <source>
        <dbReference type="PROSITE" id="PS50853"/>
    </source>
</evidence>